<gene>
    <name evidence="1" type="ORF">Taro_006914</name>
</gene>
<feature type="non-terminal residue" evidence="1">
    <location>
        <position position="64"/>
    </location>
</feature>
<sequence>EKVIAACEEKNLTNSSDPSIFTPILDDVYNGHHGGYERGRGLEIAGHVLGHHVLSLHFHRVGHI</sequence>
<name>A0A843TYA5_COLES</name>
<keyword evidence="2" id="KW-1185">Reference proteome</keyword>
<dbReference type="Proteomes" id="UP000652761">
    <property type="component" value="Unassembled WGS sequence"/>
</dbReference>
<proteinExistence type="predicted"/>
<dbReference type="AlphaFoldDB" id="A0A843TYA5"/>
<evidence type="ECO:0000313" key="2">
    <source>
        <dbReference type="Proteomes" id="UP000652761"/>
    </source>
</evidence>
<accession>A0A843TYA5</accession>
<comment type="caution">
    <text evidence="1">The sequence shown here is derived from an EMBL/GenBank/DDBJ whole genome shotgun (WGS) entry which is preliminary data.</text>
</comment>
<protein>
    <submittedName>
        <fullName evidence="1">Uncharacterized protein</fullName>
    </submittedName>
</protein>
<evidence type="ECO:0000313" key="1">
    <source>
        <dbReference type="EMBL" id="MQL74540.1"/>
    </source>
</evidence>
<dbReference type="EMBL" id="NMUH01000213">
    <property type="protein sequence ID" value="MQL74540.1"/>
    <property type="molecule type" value="Genomic_DNA"/>
</dbReference>
<reference evidence="1" key="1">
    <citation type="submission" date="2017-07" db="EMBL/GenBank/DDBJ databases">
        <title>Taro Niue Genome Assembly and Annotation.</title>
        <authorList>
            <person name="Atibalentja N."/>
            <person name="Keating K."/>
            <person name="Fields C.J."/>
        </authorList>
    </citation>
    <scope>NUCLEOTIDE SEQUENCE</scope>
    <source>
        <strain evidence="1">Niue_2</strain>
        <tissue evidence="1">Leaf</tissue>
    </source>
</reference>
<organism evidence="1 2">
    <name type="scientific">Colocasia esculenta</name>
    <name type="common">Wild taro</name>
    <name type="synonym">Arum esculentum</name>
    <dbReference type="NCBI Taxonomy" id="4460"/>
    <lineage>
        <taxon>Eukaryota</taxon>
        <taxon>Viridiplantae</taxon>
        <taxon>Streptophyta</taxon>
        <taxon>Embryophyta</taxon>
        <taxon>Tracheophyta</taxon>
        <taxon>Spermatophyta</taxon>
        <taxon>Magnoliopsida</taxon>
        <taxon>Liliopsida</taxon>
        <taxon>Araceae</taxon>
        <taxon>Aroideae</taxon>
        <taxon>Colocasieae</taxon>
        <taxon>Colocasia</taxon>
    </lineage>
</organism>